<keyword evidence="2" id="KW-0479">Metal-binding</keyword>
<dbReference type="PANTHER" id="PTHR13794:SF58">
    <property type="entry name" value="MITOCHONDRIAL ENOLASE SUPERFAMILY MEMBER 1"/>
    <property type="match status" value="1"/>
</dbReference>
<dbReference type="GO" id="GO:0000287">
    <property type="term" value="F:magnesium ion binding"/>
    <property type="evidence" value="ECO:0007669"/>
    <property type="project" value="TreeGrafter"/>
</dbReference>
<dbReference type="InterPro" id="IPR029017">
    <property type="entry name" value="Enolase-like_N"/>
</dbReference>
<dbReference type="PANTHER" id="PTHR13794">
    <property type="entry name" value="ENOLASE SUPERFAMILY, MANDELATE RACEMASE"/>
    <property type="match status" value="1"/>
</dbReference>
<accession>A0A4Y3QKZ5</accession>
<dbReference type="Pfam" id="PF13378">
    <property type="entry name" value="MR_MLE_C"/>
    <property type="match status" value="1"/>
</dbReference>
<protein>
    <submittedName>
        <fullName evidence="5">Racemase</fullName>
    </submittedName>
</protein>
<organism evidence="5 6">
    <name type="scientific">Microbacterium testaceum</name>
    <name type="common">Aureobacterium testaceum</name>
    <name type="synonym">Brevibacterium testaceum</name>
    <dbReference type="NCBI Taxonomy" id="2033"/>
    <lineage>
        <taxon>Bacteria</taxon>
        <taxon>Bacillati</taxon>
        <taxon>Actinomycetota</taxon>
        <taxon>Actinomycetes</taxon>
        <taxon>Micrococcales</taxon>
        <taxon>Microbacteriaceae</taxon>
        <taxon>Microbacterium</taxon>
    </lineage>
</organism>
<evidence type="ECO:0000256" key="2">
    <source>
        <dbReference type="ARBA" id="ARBA00022723"/>
    </source>
</evidence>
<dbReference type="GO" id="GO:0016052">
    <property type="term" value="P:carbohydrate catabolic process"/>
    <property type="evidence" value="ECO:0007669"/>
    <property type="project" value="TreeGrafter"/>
</dbReference>
<proteinExistence type="predicted"/>
<dbReference type="InterPro" id="IPR036849">
    <property type="entry name" value="Enolase-like_C_sf"/>
</dbReference>
<evidence type="ECO:0000256" key="1">
    <source>
        <dbReference type="ARBA" id="ARBA00001946"/>
    </source>
</evidence>
<dbReference type="GeneID" id="57144507"/>
<dbReference type="InterPro" id="IPR029065">
    <property type="entry name" value="Enolase_C-like"/>
</dbReference>
<gene>
    <name evidence="5" type="ORF">MTE01_18200</name>
</gene>
<evidence type="ECO:0000313" key="6">
    <source>
        <dbReference type="Proteomes" id="UP000319525"/>
    </source>
</evidence>
<dbReference type="SUPFAM" id="SSF51604">
    <property type="entry name" value="Enolase C-terminal domain-like"/>
    <property type="match status" value="1"/>
</dbReference>
<dbReference type="Pfam" id="PF02746">
    <property type="entry name" value="MR_MLE_N"/>
    <property type="match status" value="1"/>
</dbReference>
<dbReference type="GO" id="GO:0016836">
    <property type="term" value="F:hydro-lyase activity"/>
    <property type="evidence" value="ECO:0007669"/>
    <property type="project" value="TreeGrafter"/>
</dbReference>
<dbReference type="RefSeq" id="WP_141376985.1">
    <property type="nucleotide sequence ID" value="NZ_BJML01000005.1"/>
</dbReference>
<dbReference type="InterPro" id="IPR013342">
    <property type="entry name" value="Mandelate_racemase_C"/>
</dbReference>
<feature type="domain" description="Mandelate racemase/muconate lactonizing enzyme C-terminal" evidence="4">
    <location>
        <begin position="138"/>
        <end position="237"/>
    </location>
</feature>
<dbReference type="InterPro" id="IPR046945">
    <property type="entry name" value="RHMD-like"/>
</dbReference>
<dbReference type="Gene3D" id="3.30.390.10">
    <property type="entry name" value="Enolase-like, N-terminal domain"/>
    <property type="match status" value="1"/>
</dbReference>
<evidence type="ECO:0000259" key="4">
    <source>
        <dbReference type="SMART" id="SM00922"/>
    </source>
</evidence>
<dbReference type="InterPro" id="IPR013341">
    <property type="entry name" value="Mandelate_racemase_N_dom"/>
</dbReference>
<reference evidence="5 6" key="1">
    <citation type="submission" date="2019-06" db="EMBL/GenBank/DDBJ databases">
        <title>Whole genome shotgun sequence of Microbacterium testaceum NBRC 12675.</title>
        <authorList>
            <person name="Hosoyama A."/>
            <person name="Uohara A."/>
            <person name="Ohji S."/>
            <person name="Ichikawa N."/>
        </authorList>
    </citation>
    <scope>NUCLEOTIDE SEQUENCE [LARGE SCALE GENOMIC DNA]</scope>
    <source>
        <strain evidence="5 6">NBRC 12675</strain>
    </source>
</reference>
<dbReference type="AlphaFoldDB" id="A0A4Y3QKZ5"/>
<dbReference type="Proteomes" id="UP000319525">
    <property type="component" value="Unassembled WGS sequence"/>
</dbReference>
<dbReference type="Gene3D" id="3.20.20.120">
    <property type="entry name" value="Enolase-like C-terminal domain"/>
    <property type="match status" value="1"/>
</dbReference>
<dbReference type="SMART" id="SM00922">
    <property type="entry name" value="MR_MLE"/>
    <property type="match status" value="1"/>
</dbReference>
<evidence type="ECO:0000313" key="5">
    <source>
        <dbReference type="EMBL" id="GEB45875.1"/>
    </source>
</evidence>
<dbReference type="CDD" id="cd03316">
    <property type="entry name" value="MR_like"/>
    <property type="match status" value="1"/>
</dbReference>
<dbReference type="EMBL" id="BJML01000005">
    <property type="protein sequence ID" value="GEB45875.1"/>
    <property type="molecule type" value="Genomic_DNA"/>
</dbReference>
<name>A0A4Y3QKZ5_MICTE</name>
<evidence type="ECO:0000256" key="3">
    <source>
        <dbReference type="ARBA" id="ARBA00022842"/>
    </source>
</evidence>
<dbReference type="SUPFAM" id="SSF54826">
    <property type="entry name" value="Enolase N-terminal domain-like"/>
    <property type="match status" value="1"/>
</dbReference>
<dbReference type="OrthoDB" id="9796450at2"/>
<keyword evidence="3" id="KW-0460">Magnesium</keyword>
<comment type="cofactor">
    <cofactor evidence="1">
        <name>Mg(2+)</name>
        <dbReference type="ChEBI" id="CHEBI:18420"/>
    </cofactor>
</comment>
<comment type="caution">
    <text evidence="5">The sequence shown here is derived from an EMBL/GenBank/DDBJ whole genome shotgun (WGS) entry which is preliminary data.</text>
</comment>
<sequence length="387" mass="41435">MKITGYRLINTTLDWGRPVGDVNGFIDSGVTALPIVVVETDEGIEGIGMGMHDGIPHLFEAVEGEDPRATSALYDRMIARMFKIGHGGAVFGGIGALDSAFWDIKAKAAGQPLWRLLGGRDRFVPGYASGLDIALDSDGLTAYYADMSDRGFTAAKLKGGRDVRLDADRLALTRDLLGRATDEPLVMLDANESWNLPQAVRYIRHLEETVELSWIEEPLRRWDAQGLRRLRDSIAPAVATGENLTGLEQYRQLFDAQAVDIVQSSAVWGVTHALRVAIASHARDLPVSPIGMTSNYAVANVATSLPNHLLTEVTTPRAPEGVILDCEIADGGLVLGDQPGGGVALDTAVLDGSTDFVWGGAGGPHVRSSRAGLELGVRLPPREPSPE</sequence>
<dbReference type="SFLD" id="SFLDS00001">
    <property type="entry name" value="Enolase"/>
    <property type="match status" value="1"/>
</dbReference>